<comment type="caution">
    <text evidence="1">The sequence shown here is derived from an EMBL/GenBank/DDBJ whole genome shotgun (WGS) entry which is preliminary data.</text>
</comment>
<evidence type="ECO:0000313" key="2">
    <source>
        <dbReference type="Proteomes" id="UP000030428"/>
    </source>
</evidence>
<accession>A0A0A6P593</accession>
<evidence type="ECO:0000313" key="1">
    <source>
        <dbReference type="EMBL" id="KHD05509.1"/>
    </source>
</evidence>
<name>A0A0A6P593_9GAMM</name>
<gene>
    <name evidence="1" type="ORF">PN36_33285</name>
</gene>
<dbReference type="Proteomes" id="UP000030428">
    <property type="component" value="Unassembled WGS sequence"/>
</dbReference>
<dbReference type="EMBL" id="JSZA02000335">
    <property type="protein sequence ID" value="KHD05509.1"/>
    <property type="molecule type" value="Genomic_DNA"/>
</dbReference>
<sequence length="74" mass="8464">MKTIQKVVGNRQLLNEVLGGFRLQGTNFTAWCRENGIKEPNARKYLLGHNPDGKKANQWRQKIIDAAQQPMKTN</sequence>
<reference evidence="1 2" key="1">
    <citation type="journal article" date="2016" name="Front. Microbiol.">
        <title>Single-Cell (Meta-)Genomics of a Dimorphic Candidatus Thiomargarita nelsonii Reveals Genomic Plasticity.</title>
        <authorList>
            <person name="Flood B.E."/>
            <person name="Fliss P."/>
            <person name="Jones D.S."/>
            <person name="Dick G.J."/>
            <person name="Jain S."/>
            <person name="Kaster A.K."/>
            <person name="Winkel M."/>
            <person name="Mussmann M."/>
            <person name="Bailey J."/>
        </authorList>
    </citation>
    <scope>NUCLEOTIDE SEQUENCE [LARGE SCALE GENOMIC DNA]</scope>
    <source>
        <strain evidence="1">Hydrate Ridge</strain>
    </source>
</reference>
<dbReference type="AlphaFoldDB" id="A0A0A6P593"/>
<proteinExistence type="predicted"/>
<keyword evidence="2" id="KW-1185">Reference proteome</keyword>
<protein>
    <submittedName>
        <fullName evidence="1">Uncharacterized protein</fullName>
    </submittedName>
</protein>
<organism evidence="1 2">
    <name type="scientific">Candidatus Thiomargarita nelsonii</name>
    <dbReference type="NCBI Taxonomy" id="1003181"/>
    <lineage>
        <taxon>Bacteria</taxon>
        <taxon>Pseudomonadati</taxon>
        <taxon>Pseudomonadota</taxon>
        <taxon>Gammaproteobacteria</taxon>
        <taxon>Thiotrichales</taxon>
        <taxon>Thiotrichaceae</taxon>
        <taxon>Thiomargarita</taxon>
    </lineage>
</organism>